<proteinExistence type="predicted"/>
<accession>A0A7R9IQQ4</accession>
<gene>
    <name evidence="1" type="ORF">TTEB3V08_LOCUS10735</name>
</gene>
<dbReference type="AlphaFoldDB" id="A0A7R9IQQ4"/>
<name>A0A7R9IQQ4_9NEOP</name>
<dbReference type="EMBL" id="OE006735">
    <property type="protein sequence ID" value="CAD7462845.1"/>
    <property type="molecule type" value="Genomic_DNA"/>
</dbReference>
<organism evidence="1">
    <name type="scientific">Timema tahoe</name>
    <dbReference type="NCBI Taxonomy" id="61484"/>
    <lineage>
        <taxon>Eukaryota</taxon>
        <taxon>Metazoa</taxon>
        <taxon>Ecdysozoa</taxon>
        <taxon>Arthropoda</taxon>
        <taxon>Hexapoda</taxon>
        <taxon>Insecta</taxon>
        <taxon>Pterygota</taxon>
        <taxon>Neoptera</taxon>
        <taxon>Polyneoptera</taxon>
        <taxon>Phasmatodea</taxon>
        <taxon>Timematodea</taxon>
        <taxon>Timematoidea</taxon>
        <taxon>Timematidae</taxon>
        <taxon>Timema</taxon>
    </lineage>
</organism>
<reference evidence="1" key="1">
    <citation type="submission" date="2020-11" db="EMBL/GenBank/DDBJ databases">
        <authorList>
            <person name="Tran Van P."/>
        </authorList>
    </citation>
    <scope>NUCLEOTIDE SEQUENCE</scope>
</reference>
<sequence length="153" mass="17701">MAKLVRAGRIQLIKPDWVFHQGHVIQYILMAKLVRAGYISPLLQQKRIKHRLGYGSMARGRSRIVCIKITDWCEETYLEEKERRLSKIEPRWLPGFCYVLVSKFPPTKPFALSSASLKPILWNSGREGERRGVASQRPKYPSAATRTYGSWKL</sequence>
<protein>
    <submittedName>
        <fullName evidence="1">Uncharacterized protein</fullName>
    </submittedName>
</protein>
<evidence type="ECO:0000313" key="1">
    <source>
        <dbReference type="EMBL" id="CAD7462845.1"/>
    </source>
</evidence>